<evidence type="ECO:0000313" key="3">
    <source>
        <dbReference type="Proteomes" id="UP000216498"/>
    </source>
</evidence>
<dbReference type="OrthoDB" id="9814618at2"/>
<dbReference type="AlphaFoldDB" id="A0A265NCA0"/>
<dbReference type="Pfam" id="PF00462">
    <property type="entry name" value="Glutaredoxin"/>
    <property type="match status" value="1"/>
</dbReference>
<dbReference type="RefSeq" id="WP_094885446.1">
    <property type="nucleotide sequence ID" value="NZ_NPMS01000003.1"/>
</dbReference>
<dbReference type="SUPFAM" id="SSF52833">
    <property type="entry name" value="Thioredoxin-like"/>
    <property type="match status" value="1"/>
</dbReference>
<organism evidence="2 3">
    <name type="scientific">Virgibacillus indicus</name>
    <dbReference type="NCBI Taxonomy" id="2024554"/>
    <lineage>
        <taxon>Bacteria</taxon>
        <taxon>Bacillati</taxon>
        <taxon>Bacillota</taxon>
        <taxon>Bacilli</taxon>
        <taxon>Bacillales</taxon>
        <taxon>Bacillaceae</taxon>
        <taxon>Virgibacillus</taxon>
    </lineage>
</organism>
<gene>
    <name evidence="2" type="ORF">CIL03_08695</name>
</gene>
<proteinExistence type="predicted"/>
<dbReference type="InterPro" id="IPR002109">
    <property type="entry name" value="Glutaredoxin"/>
</dbReference>
<feature type="domain" description="Glutaredoxin" evidence="1">
    <location>
        <begin position="7"/>
        <end position="41"/>
    </location>
</feature>
<name>A0A265NCA0_9BACI</name>
<sequence length="59" mass="6816">MKIIKLSKLNCVPCQTVEKFLSTNDIKYEEHDIYEEPEVIEQYGITGVPMTLLVDDNNI</sequence>
<accession>A0A265NCA0</accession>
<dbReference type="Proteomes" id="UP000216498">
    <property type="component" value="Unassembled WGS sequence"/>
</dbReference>
<comment type="caution">
    <text evidence="2">The sequence shown here is derived from an EMBL/GenBank/DDBJ whole genome shotgun (WGS) entry which is preliminary data.</text>
</comment>
<evidence type="ECO:0000259" key="1">
    <source>
        <dbReference type="Pfam" id="PF00462"/>
    </source>
</evidence>
<dbReference type="InterPro" id="IPR036249">
    <property type="entry name" value="Thioredoxin-like_sf"/>
</dbReference>
<dbReference type="Gene3D" id="3.40.30.10">
    <property type="entry name" value="Glutaredoxin"/>
    <property type="match status" value="1"/>
</dbReference>
<dbReference type="EMBL" id="NPMS01000003">
    <property type="protein sequence ID" value="OZU89084.1"/>
    <property type="molecule type" value="Genomic_DNA"/>
</dbReference>
<protein>
    <recommendedName>
        <fullName evidence="1">Glutaredoxin domain-containing protein</fullName>
    </recommendedName>
</protein>
<keyword evidence="3" id="KW-1185">Reference proteome</keyword>
<evidence type="ECO:0000313" key="2">
    <source>
        <dbReference type="EMBL" id="OZU89084.1"/>
    </source>
</evidence>
<reference evidence="2 3" key="1">
    <citation type="submission" date="2017-08" db="EMBL/GenBank/DDBJ databases">
        <title>Virgibacillus indicus sp. nov. and Virgibacillus profoundi sp. nov, two moderately halophilic bacteria isolated from marine sediment by using the Microfluidic Streak Plate.</title>
        <authorList>
            <person name="Xu B."/>
            <person name="Hu B."/>
            <person name="Wang J."/>
            <person name="Zhu Y."/>
            <person name="Huang L."/>
            <person name="Du W."/>
            <person name="Huang Y."/>
        </authorList>
    </citation>
    <scope>NUCLEOTIDE SEQUENCE [LARGE SCALE GENOMIC DNA]</scope>
    <source>
        <strain evidence="2 3">IO3-P2-C2</strain>
    </source>
</reference>